<dbReference type="NCBIfam" id="NF045892">
    <property type="entry name" value="ICE_Mbov_0399"/>
    <property type="match status" value="1"/>
</dbReference>
<dbReference type="RefSeq" id="WP_107669308.1">
    <property type="nucleotide sequence ID" value="NZ_LAUU01000002.1"/>
</dbReference>
<keyword evidence="2" id="KW-0812">Transmembrane</keyword>
<reference evidence="3 4" key="1">
    <citation type="submission" date="2015-04" db="EMBL/GenBank/DDBJ databases">
        <title>Genome sequence of Mycoplasma leachii strain 06049.</title>
        <authorList>
            <person name="Sirand-Pugnet P."/>
            <person name="Breton M."/>
            <person name="Dordet-Frisoni E."/>
            <person name="Baranowski E."/>
            <person name="Barre A."/>
            <person name="Couture C."/>
            <person name="Dupuy V."/>
            <person name="Gaurivaud P."/>
            <person name="Jacob D."/>
            <person name="Lemaitre C."/>
            <person name="Manso-Silvan L."/>
            <person name="Nikolski M."/>
            <person name="Nouvel L.-X."/>
            <person name="Poumarat F."/>
            <person name="Tardy F."/>
            <person name="Thebault P."/>
            <person name="Theil S."/>
            <person name="Citti C."/>
            <person name="Thiaucourt F."/>
            <person name="Blanchard A."/>
        </authorList>
    </citation>
    <scope>NUCLEOTIDE SEQUENCE [LARGE SCALE GENOMIC DNA]</scope>
    <source>
        <strain evidence="3 4">06049</strain>
    </source>
</reference>
<comment type="caution">
    <text evidence="3">The sequence shown here is derived from an EMBL/GenBank/DDBJ whole genome shotgun (WGS) entry which is preliminary data.</text>
</comment>
<evidence type="ECO:0000313" key="3">
    <source>
        <dbReference type="EMBL" id="PTD31810.1"/>
    </source>
</evidence>
<name>A0A2T4IAY3_9MOLU</name>
<keyword evidence="2" id="KW-1133">Transmembrane helix</keyword>
<protein>
    <recommendedName>
        <fullName evidence="5">Transmembrane protein</fullName>
    </recommendedName>
</protein>
<organism evidence="3 4">
    <name type="scientific">Mycoplasma leachii 06049</name>
    <dbReference type="NCBI Taxonomy" id="1188244"/>
    <lineage>
        <taxon>Bacteria</taxon>
        <taxon>Bacillati</taxon>
        <taxon>Mycoplasmatota</taxon>
        <taxon>Mollicutes</taxon>
        <taxon>Mycoplasmataceae</taxon>
        <taxon>Mycoplasma</taxon>
    </lineage>
</organism>
<feature type="region of interest" description="Disordered" evidence="1">
    <location>
        <begin position="918"/>
        <end position="953"/>
    </location>
</feature>
<evidence type="ECO:0000256" key="1">
    <source>
        <dbReference type="SAM" id="MobiDB-lite"/>
    </source>
</evidence>
<feature type="compositionally biased region" description="Low complexity" evidence="1">
    <location>
        <begin position="919"/>
        <end position="953"/>
    </location>
</feature>
<proteinExistence type="predicted"/>
<sequence>MNKLLLTLSLANLFSFPTNLILRSENASLTNKESINSRYFDFPNKYLETSTRYEEKDFSTEINITNGPKIWFPTIKNEEDLKNAQWRDFDYDRVRIENWTTYYYGFKKILKTTSYYDGIRNIPPNVSEYAEIIQGFVANNWNNHLNKDDVYEMKIELVAGNYEMRRNPHGYSNGYPSTFYLSVDNDDSRLTKMRVYAKLRTKITKSDERRKYQSSWYKWRNYLQNKSFITIDSDTGGNLKTELVGNQMSDSFKTNKQFLEDKINEFNSKNRNDLTLQYEITSSNTISLYLRGDNFREKLADEIKIYFQTTDKFQTQELESRLNITLGKWVDFNTHTTRLVDDVLVKDDKVEIVNSGTTRNAGRWIAHAPLKVSFNALKDETEVLKINGQRVDVLNQRFETKLNDNRKNSSDNEREFNHGYQPKENEKKGEKNSHLKNEYNIEITKYKPKTGNKDIEYTWTKTLVIESRSSEMDFKWYAWDPKTYAHQRELIEEFQKDEKGETKRDKTGKPIKNPKYDPKIDPNTGTKKELIWFDFNTHDPWTIPDINGDEKKYYEITNLPPRTKTLFAPHNDENDLDRGVIMEAVVIGKGALRQISKNIKDYRVHKLNRNGQFIRINDTWINILDKNTTESSYFSTEGIWLFTNNADKSITNFKIVYITKEENPNGYFTDYVTESHKTIKPLWQTNQGRRFYNYLTTKSLKNEKIISLKYEEAMEYYKQYINDLYFKTDWENYVQINPKFKQIEKDKYTVEQFKNKYINKPNDFQNTYLDEFNNKKLVSVTKLEFNNDKTGIYVYLKLNSNEIKYHLLTDKYFIPVKFKDIKIESKSTINLNLNSNYIYSVAKKNTKENFVSNLDSTKLFNNNKDDLEKIWVSTNFSSLTNTLKINVNLKDKYKNSHFIQPTDTFVLQIDKFKNPSLIDNNSNGSSSNNDGSSGANGTNNSSSSDRSNNSSDNENFSDIFSNINIEDINLGGIKEVKKAKEFIINKIKQALPYLELNKDYRIRNLDIVVEKLKYPQTNISKDNPIRSQTLILEAIAPKFGLKYILVANTINKELEKDFDLSFKKLNDFSVNENKLSELRKKIIENINNQFLNDGLVINLDLQITNLNNGLAYLSQGKGSEFIFTITGLNNYRIKNSTTVKVKNNASFVVDDEAPTYKPGDEKNPDKAILYDLSYVNLSLRFSDHIMSSLRDKIINSIINELESKYFIKYKKHYLIDIDELNMLVKKISKKNDQANAGQLLLKPINRVSQNQALIKVENFNKYFEPVNDLNKPIKIDQANQSTKQKKLLLIFIPLGLFSLTSVGLLGWFVYVRKIKSKIL</sequence>
<evidence type="ECO:0000256" key="2">
    <source>
        <dbReference type="SAM" id="Phobius"/>
    </source>
</evidence>
<evidence type="ECO:0000313" key="4">
    <source>
        <dbReference type="Proteomes" id="UP000241093"/>
    </source>
</evidence>
<evidence type="ECO:0008006" key="5">
    <source>
        <dbReference type="Google" id="ProtNLM"/>
    </source>
</evidence>
<accession>A0A2T4IAY3</accession>
<gene>
    <name evidence="3" type="ORF">MLEAa_0230</name>
</gene>
<keyword evidence="2" id="KW-0472">Membrane</keyword>
<feature type="region of interest" description="Disordered" evidence="1">
    <location>
        <begin position="496"/>
        <end position="520"/>
    </location>
</feature>
<dbReference type="Proteomes" id="UP000241093">
    <property type="component" value="Unassembled WGS sequence"/>
</dbReference>
<dbReference type="EMBL" id="LAUU01000002">
    <property type="protein sequence ID" value="PTD31810.1"/>
    <property type="molecule type" value="Genomic_DNA"/>
</dbReference>
<feature type="region of interest" description="Disordered" evidence="1">
    <location>
        <begin position="402"/>
        <end position="433"/>
    </location>
</feature>
<feature type="transmembrane region" description="Helical" evidence="2">
    <location>
        <begin position="1287"/>
        <end position="1310"/>
    </location>
</feature>